<dbReference type="Proteomes" id="UP001381693">
    <property type="component" value="Unassembled WGS sequence"/>
</dbReference>
<keyword evidence="2" id="KW-1185">Reference proteome</keyword>
<dbReference type="AlphaFoldDB" id="A0AAN9AD40"/>
<accession>A0AAN9AD40</accession>
<evidence type="ECO:0000313" key="1">
    <source>
        <dbReference type="EMBL" id="KAK7079972.1"/>
    </source>
</evidence>
<reference evidence="1 2" key="1">
    <citation type="submission" date="2023-11" db="EMBL/GenBank/DDBJ databases">
        <title>Halocaridina rubra genome assembly.</title>
        <authorList>
            <person name="Smith C."/>
        </authorList>
    </citation>
    <scope>NUCLEOTIDE SEQUENCE [LARGE SCALE GENOMIC DNA]</scope>
    <source>
        <strain evidence="1">EP-1</strain>
        <tissue evidence="1">Whole</tissue>
    </source>
</reference>
<sequence>MCLLLGSRAPGRGSGWYCETEEESEKVKDLRISGILGTPMWYEQLIYLVLILGHTFRVSEVVSAPLWSCGSSPVVLAALAESPRLVLALLQYGAGGSAANHYLYSKCYT</sequence>
<organism evidence="1 2">
    <name type="scientific">Halocaridina rubra</name>
    <name type="common">Hawaiian red shrimp</name>
    <dbReference type="NCBI Taxonomy" id="373956"/>
    <lineage>
        <taxon>Eukaryota</taxon>
        <taxon>Metazoa</taxon>
        <taxon>Ecdysozoa</taxon>
        <taxon>Arthropoda</taxon>
        <taxon>Crustacea</taxon>
        <taxon>Multicrustacea</taxon>
        <taxon>Malacostraca</taxon>
        <taxon>Eumalacostraca</taxon>
        <taxon>Eucarida</taxon>
        <taxon>Decapoda</taxon>
        <taxon>Pleocyemata</taxon>
        <taxon>Caridea</taxon>
        <taxon>Atyoidea</taxon>
        <taxon>Atyidae</taxon>
        <taxon>Halocaridina</taxon>
    </lineage>
</organism>
<evidence type="ECO:0000313" key="2">
    <source>
        <dbReference type="Proteomes" id="UP001381693"/>
    </source>
</evidence>
<name>A0AAN9AD40_HALRR</name>
<dbReference type="EMBL" id="JAXCGZ010006234">
    <property type="protein sequence ID" value="KAK7079972.1"/>
    <property type="molecule type" value="Genomic_DNA"/>
</dbReference>
<proteinExistence type="predicted"/>
<gene>
    <name evidence="1" type="ORF">SK128_022145</name>
</gene>
<comment type="caution">
    <text evidence="1">The sequence shown here is derived from an EMBL/GenBank/DDBJ whole genome shotgun (WGS) entry which is preliminary data.</text>
</comment>
<protein>
    <submittedName>
        <fullName evidence="1">Uncharacterized protein</fullName>
    </submittedName>
</protein>